<evidence type="ECO:0000313" key="2">
    <source>
        <dbReference type="Proteomes" id="UP001454036"/>
    </source>
</evidence>
<gene>
    <name evidence="1" type="ORF">LIER_14273</name>
</gene>
<keyword evidence="2" id="KW-1185">Reference proteome</keyword>
<protein>
    <submittedName>
        <fullName evidence="1">Uncharacterized protein</fullName>
    </submittedName>
</protein>
<dbReference type="EMBL" id="BAABME010002972">
    <property type="protein sequence ID" value="GAA0156888.1"/>
    <property type="molecule type" value="Genomic_DNA"/>
</dbReference>
<evidence type="ECO:0000313" key="1">
    <source>
        <dbReference type="EMBL" id="GAA0156888.1"/>
    </source>
</evidence>
<sequence>MPKQSFQLTPIGLGQASATRMNLGSEPPKPPLAMPTDVHTAWAVSSPQPALAESSVHIHDDEDREIPSASTTVFDRRRGLVLRTNLPVVTMTCRPYLRQLGLEERKLYIMAFRLVMIMSHRVLENVGKRPEHTLLPRCTGKKKIYFVGDV</sequence>
<comment type="caution">
    <text evidence="1">The sequence shown here is derived from an EMBL/GenBank/DDBJ whole genome shotgun (WGS) entry which is preliminary data.</text>
</comment>
<name>A0AAV3Q351_LITER</name>
<accession>A0AAV3Q351</accession>
<reference evidence="1 2" key="1">
    <citation type="submission" date="2024-01" db="EMBL/GenBank/DDBJ databases">
        <title>The complete chloroplast genome sequence of Lithospermum erythrorhizon: insights into the phylogenetic relationship among Boraginaceae species and the maternal lineages of purple gromwells.</title>
        <authorList>
            <person name="Okada T."/>
            <person name="Watanabe K."/>
        </authorList>
    </citation>
    <scope>NUCLEOTIDE SEQUENCE [LARGE SCALE GENOMIC DNA]</scope>
</reference>
<dbReference type="Proteomes" id="UP001454036">
    <property type="component" value="Unassembled WGS sequence"/>
</dbReference>
<organism evidence="1 2">
    <name type="scientific">Lithospermum erythrorhizon</name>
    <name type="common">Purple gromwell</name>
    <name type="synonym">Lithospermum officinale var. erythrorhizon</name>
    <dbReference type="NCBI Taxonomy" id="34254"/>
    <lineage>
        <taxon>Eukaryota</taxon>
        <taxon>Viridiplantae</taxon>
        <taxon>Streptophyta</taxon>
        <taxon>Embryophyta</taxon>
        <taxon>Tracheophyta</taxon>
        <taxon>Spermatophyta</taxon>
        <taxon>Magnoliopsida</taxon>
        <taxon>eudicotyledons</taxon>
        <taxon>Gunneridae</taxon>
        <taxon>Pentapetalae</taxon>
        <taxon>asterids</taxon>
        <taxon>lamiids</taxon>
        <taxon>Boraginales</taxon>
        <taxon>Boraginaceae</taxon>
        <taxon>Boraginoideae</taxon>
        <taxon>Lithospermeae</taxon>
        <taxon>Lithospermum</taxon>
    </lineage>
</organism>
<dbReference type="AlphaFoldDB" id="A0AAV3Q351"/>
<proteinExistence type="predicted"/>